<dbReference type="SUPFAM" id="SSF53474">
    <property type="entry name" value="alpha/beta-Hydrolases"/>
    <property type="match status" value="1"/>
</dbReference>
<keyword evidence="1 3" id="KW-0378">Hydrolase</keyword>
<accession>A0ABU7P3J2</accession>
<feature type="domain" description="Alpha/beta hydrolase fold-3" evidence="2">
    <location>
        <begin position="29"/>
        <end position="212"/>
    </location>
</feature>
<evidence type="ECO:0000313" key="3">
    <source>
        <dbReference type="EMBL" id="MEE4540370.1"/>
    </source>
</evidence>
<evidence type="ECO:0000256" key="1">
    <source>
        <dbReference type="ARBA" id="ARBA00022801"/>
    </source>
</evidence>
<sequence length="239" mass="25315">MTRDAVRTMHISRPADTGGRSPVVLVLPGGGYRTHAPHESEPVAEWLNGLGLHACVLRYSTEPHGSGAPLEDAREAMRAIREGAAGPGADPSRVAVLGFSAGGHLAGRLAGGPEAQGGERPDLAVLCYPVVSFAHLPHIGSLEALLGEDSTLGARRGASLEYAVHPDAPPVFCWHTADDGAVDVEHSLWYAGALRRAGVPVELHVLPHGEHGLGLADGQPYVARWRQWCGEWFAAHGWR</sequence>
<comment type="caution">
    <text evidence="3">The sequence shown here is derived from an EMBL/GenBank/DDBJ whole genome shotgun (WGS) entry which is preliminary data.</text>
</comment>
<keyword evidence="4" id="KW-1185">Reference proteome</keyword>
<dbReference type="InterPro" id="IPR029058">
    <property type="entry name" value="AB_hydrolase_fold"/>
</dbReference>
<dbReference type="Proteomes" id="UP001344658">
    <property type="component" value="Unassembled WGS sequence"/>
</dbReference>
<dbReference type="EMBL" id="JAZEWV010000001">
    <property type="protein sequence ID" value="MEE4540370.1"/>
    <property type="molecule type" value="Genomic_DNA"/>
</dbReference>
<reference evidence="3 4" key="1">
    <citation type="submission" date="2023-12" db="EMBL/GenBank/DDBJ databases">
        <title>Streptomyces sp. V4-01.</title>
        <authorList>
            <person name="Somphong A."/>
            <person name="Phongsopitanun W."/>
        </authorList>
    </citation>
    <scope>NUCLEOTIDE SEQUENCE [LARGE SCALE GENOMIC DNA]</scope>
    <source>
        <strain evidence="3 4">V4-01</strain>
    </source>
</reference>
<dbReference type="RefSeq" id="WP_330792026.1">
    <property type="nucleotide sequence ID" value="NZ_JAZEWV010000001.1"/>
</dbReference>
<evidence type="ECO:0000259" key="2">
    <source>
        <dbReference type="Pfam" id="PF07859"/>
    </source>
</evidence>
<name>A0ABU7P3J2_9ACTN</name>
<dbReference type="InterPro" id="IPR013094">
    <property type="entry name" value="AB_hydrolase_3"/>
</dbReference>
<dbReference type="GO" id="GO:0016787">
    <property type="term" value="F:hydrolase activity"/>
    <property type="evidence" value="ECO:0007669"/>
    <property type="project" value="UniProtKB-KW"/>
</dbReference>
<dbReference type="Gene3D" id="3.40.50.1820">
    <property type="entry name" value="alpha/beta hydrolase"/>
    <property type="match status" value="1"/>
</dbReference>
<proteinExistence type="predicted"/>
<dbReference type="PANTHER" id="PTHR48081">
    <property type="entry name" value="AB HYDROLASE SUPERFAMILY PROTEIN C4A8.06C"/>
    <property type="match status" value="1"/>
</dbReference>
<dbReference type="InterPro" id="IPR050300">
    <property type="entry name" value="GDXG_lipolytic_enzyme"/>
</dbReference>
<dbReference type="Pfam" id="PF07859">
    <property type="entry name" value="Abhydrolase_3"/>
    <property type="match status" value="1"/>
</dbReference>
<gene>
    <name evidence="3" type="ORF">V2S66_00115</name>
</gene>
<organism evidence="3 4">
    <name type="scientific">Actinacidiphila polyblastidii</name>
    <dbReference type="NCBI Taxonomy" id="3110430"/>
    <lineage>
        <taxon>Bacteria</taxon>
        <taxon>Bacillati</taxon>
        <taxon>Actinomycetota</taxon>
        <taxon>Actinomycetes</taxon>
        <taxon>Kitasatosporales</taxon>
        <taxon>Streptomycetaceae</taxon>
        <taxon>Actinacidiphila</taxon>
    </lineage>
</organism>
<protein>
    <submittedName>
        <fullName evidence="3">Alpha/beta hydrolase</fullName>
    </submittedName>
</protein>
<evidence type="ECO:0000313" key="4">
    <source>
        <dbReference type="Proteomes" id="UP001344658"/>
    </source>
</evidence>
<dbReference type="PANTHER" id="PTHR48081:SF6">
    <property type="entry name" value="PEPTIDASE S9 PROLYL OLIGOPEPTIDASE CATALYTIC DOMAIN-CONTAINING PROTEIN"/>
    <property type="match status" value="1"/>
</dbReference>